<evidence type="ECO:0000313" key="5">
    <source>
        <dbReference type="Proteomes" id="UP000055590"/>
    </source>
</evidence>
<dbReference type="SUPFAM" id="SSF52467">
    <property type="entry name" value="DHS-like NAD/FAD-binding domain"/>
    <property type="match status" value="1"/>
</dbReference>
<feature type="region of interest" description="Disordered" evidence="3">
    <location>
        <begin position="1"/>
        <end position="29"/>
    </location>
</feature>
<dbReference type="InterPro" id="IPR036982">
    <property type="entry name" value="Deoxyhypusine_synthase_sf"/>
</dbReference>
<sequence>MAEFDESSTESKEVTAAFEQSPEARPAAITGEETPADLLATAFPAYVGRQVREAARLMRQSADGGHTVFCTMSGAMTPAGLHRSCIVPLMQRGMIDVLTTTGANLYHDAHRILGYRIREIAPDAGDTMLRAARIIRIYDLAFHEDVLLHTDRLFAWLMAKEEFQRTMTTAEFHYLLGKHLHEIETKLGVDQHSLLATAYECGVPIFVGAPSDGSIFLNAVRLRAALGEKFKFALDGNADVYAMAALQWQAQTEGDTAVWILGGGVPKNYTLQGEPTLSQILELDARGFDIDVQFCVETVDNGALSSCPAGEGHTWGKVSAECVENASAYVRVDVTAIFPWMVHALLHGGRRRPLKRMYDRLPEAVAKLDADVGAQREKLLEGVFETPRELR</sequence>
<dbReference type="RefSeq" id="WP_050727401.1">
    <property type="nucleotide sequence ID" value="NZ_CP012332.1"/>
</dbReference>
<dbReference type="KEGG" id="vin:AKJ08_0486"/>
<evidence type="ECO:0000313" key="4">
    <source>
        <dbReference type="EMBL" id="AKU90099.1"/>
    </source>
</evidence>
<gene>
    <name evidence="4" type="ORF">AKJ08_0486</name>
</gene>
<evidence type="ECO:0000256" key="2">
    <source>
        <dbReference type="ARBA" id="ARBA00022679"/>
    </source>
</evidence>
<keyword evidence="2" id="KW-0808">Transferase</keyword>
<evidence type="ECO:0000256" key="1">
    <source>
        <dbReference type="ARBA" id="ARBA00009892"/>
    </source>
</evidence>
<dbReference type="AlphaFoldDB" id="A0A0K1PAF7"/>
<proteinExistence type="inferred from homology"/>
<dbReference type="PATRIC" id="fig|1391653.3.peg.504"/>
<dbReference type="PANTHER" id="PTHR11703:SF2">
    <property type="entry name" value="DEOXYHYPUSINE SYNTHASE-LIKE PROTEIN"/>
    <property type="match status" value="1"/>
</dbReference>
<dbReference type="GO" id="GO:0005737">
    <property type="term" value="C:cytoplasm"/>
    <property type="evidence" value="ECO:0007669"/>
    <property type="project" value="TreeGrafter"/>
</dbReference>
<accession>A0A0K1PAF7</accession>
<dbReference type="PANTHER" id="PTHR11703">
    <property type="entry name" value="DEOXYHYPUSINE SYNTHASE"/>
    <property type="match status" value="1"/>
</dbReference>
<dbReference type="InterPro" id="IPR029035">
    <property type="entry name" value="DHS-like_NAD/FAD-binding_dom"/>
</dbReference>
<dbReference type="Proteomes" id="UP000055590">
    <property type="component" value="Chromosome"/>
</dbReference>
<protein>
    <submittedName>
        <fullName evidence="4">Deoxyhypusine synthase</fullName>
    </submittedName>
</protein>
<dbReference type="Pfam" id="PF01916">
    <property type="entry name" value="DS"/>
    <property type="match status" value="1"/>
</dbReference>
<keyword evidence="5" id="KW-1185">Reference proteome</keyword>
<reference evidence="4 5" key="1">
    <citation type="submission" date="2015-08" db="EMBL/GenBank/DDBJ databases">
        <authorList>
            <person name="Babu N.S."/>
            <person name="Beckwith C.J."/>
            <person name="Beseler K.G."/>
            <person name="Brison A."/>
            <person name="Carone J.V."/>
            <person name="Caskin T.P."/>
            <person name="Diamond M."/>
            <person name="Durham M.E."/>
            <person name="Foxe J.M."/>
            <person name="Go M."/>
            <person name="Henderson B.A."/>
            <person name="Jones I.B."/>
            <person name="McGettigan J.A."/>
            <person name="Micheletti S.J."/>
            <person name="Nasrallah M.E."/>
            <person name="Ortiz D."/>
            <person name="Piller C.R."/>
            <person name="Privatt S.R."/>
            <person name="Schneider S.L."/>
            <person name="Sharp S."/>
            <person name="Smith T.C."/>
            <person name="Stanton J.D."/>
            <person name="Ullery H.E."/>
            <person name="Wilson R.J."/>
            <person name="Serrano M.G."/>
            <person name="Buck G."/>
            <person name="Lee V."/>
            <person name="Wang Y."/>
            <person name="Carvalho R."/>
            <person name="Voegtly L."/>
            <person name="Shi R."/>
            <person name="Duckworth R."/>
            <person name="Johnson A."/>
            <person name="Loviza R."/>
            <person name="Walstead R."/>
            <person name="Shah Z."/>
            <person name="Kiflezghi M."/>
            <person name="Wade K."/>
            <person name="Ball S.L."/>
            <person name="Bradley K.W."/>
            <person name="Asai D.J."/>
            <person name="Bowman C.A."/>
            <person name="Russell D.A."/>
            <person name="Pope W.H."/>
            <person name="Jacobs-Sera D."/>
            <person name="Hendrix R.W."/>
            <person name="Hatfull G.F."/>
        </authorList>
    </citation>
    <scope>NUCLEOTIDE SEQUENCE [LARGE SCALE GENOMIC DNA]</scope>
    <source>
        <strain evidence="4 5">DSM 27710</strain>
    </source>
</reference>
<name>A0A0K1PAF7_9BACT</name>
<dbReference type="InterPro" id="IPR002773">
    <property type="entry name" value="Deoxyhypusine_synthase"/>
</dbReference>
<dbReference type="STRING" id="1391653.AKJ08_0486"/>
<dbReference type="EMBL" id="CP012332">
    <property type="protein sequence ID" value="AKU90099.1"/>
    <property type="molecule type" value="Genomic_DNA"/>
</dbReference>
<comment type="similarity">
    <text evidence="1">Belongs to the deoxyhypusine synthase family.</text>
</comment>
<dbReference type="Gene3D" id="3.40.910.10">
    <property type="entry name" value="Deoxyhypusine synthase"/>
    <property type="match status" value="1"/>
</dbReference>
<dbReference type="OrthoDB" id="9771211at2"/>
<organism evidence="4 5">
    <name type="scientific">Vulgatibacter incomptus</name>
    <dbReference type="NCBI Taxonomy" id="1391653"/>
    <lineage>
        <taxon>Bacteria</taxon>
        <taxon>Pseudomonadati</taxon>
        <taxon>Myxococcota</taxon>
        <taxon>Myxococcia</taxon>
        <taxon>Myxococcales</taxon>
        <taxon>Cystobacterineae</taxon>
        <taxon>Vulgatibacteraceae</taxon>
        <taxon>Vulgatibacter</taxon>
    </lineage>
</organism>
<dbReference type="GO" id="GO:0034038">
    <property type="term" value="F:deoxyhypusine synthase activity"/>
    <property type="evidence" value="ECO:0007669"/>
    <property type="project" value="TreeGrafter"/>
</dbReference>
<evidence type="ECO:0000256" key="3">
    <source>
        <dbReference type="SAM" id="MobiDB-lite"/>
    </source>
</evidence>